<dbReference type="Proteomes" id="UP000316921">
    <property type="component" value="Chromosome"/>
</dbReference>
<dbReference type="SUPFAM" id="SSF53474">
    <property type="entry name" value="alpha/beta-Hydrolases"/>
    <property type="match status" value="1"/>
</dbReference>
<protein>
    <submittedName>
        <fullName evidence="2">Uncharacterized protein</fullName>
    </submittedName>
</protein>
<organism evidence="2 3">
    <name type="scientific">Engelhardtia mirabilis</name>
    <dbReference type="NCBI Taxonomy" id="2528011"/>
    <lineage>
        <taxon>Bacteria</taxon>
        <taxon>Pseudomonadati</taxon>
        <taxon>Planctomycetota</taxon>
        <taxon>Planctomycetia</taxon>
        <taxon>Planctomycetia incertae sedis</taxon>
        <taxon>Engelhardtia</taxon>
    </lineage>
</organism>
<accession>A0A518BNY8</accession>
<dbReference type="KEGG" id="pbap:Pla133_37970"/>
<gene>
    <name evidence="2" type="ORF">Pla133_37970</name>
</gene>
<keyword evidence="3" id="KW-1185">Reference proteome</keyword>
<sequence length="451" mass="48357" precursor="true">MFNDQSRRPAEQLRGFLRPLVALSPIAALVGACFCALGSTAAAQNYDAQINYDQSAQPSDPDYEETLANLWYPAAKGLPALGFPVEPLPVMVSVRGGNTNNITVGTGNPDELTNLSNDFGFLHVDCNYPLVGPTEDYHVASAGLGLMIQWLRGNAAEYNINPEQIFIQSRSFGTIAMYPVALREDFAVPGSADPVLVQSSRPDYYIPRLGPSTLTCFSTQAGPWDSTMSVFFFPGQTFDQGTPEQRLEESAYWSLLNPHLYDRQRTPPMCVVYKAAHTDVCGQVTDVHSGLFGDVMLEAIEDFVELTGDREFGQRSSSIDISSMPDATGAIVAWAVKRLAADFDGLWLVPPTGMVGSTGGDISLTVFGAKAGATLAYYTGTTAGTFPMPGCPNLEGQITDFTLLGTAPASPAGVGTWTFPVDASSVGQTALFHVVDFGNCVMSNVSSHVYF</sequence>
<evidence type="ECO:0000256" key="1">
    <source>
        <dbReference type="SAM" id="SignalP"/>
    </source>
</evidence>
<feature type="chain" id="PRO_5022135980" evidence="1">
    <location>
        <begin position="44"/>
        <end position="451"/>
    </location>
</feature>
<feature type="signal peptide" evidence="1">
    <location>
        <begin position="1"/>
        <end position="43"/>
    </location>
</feature>
<evidence type="ECO:0000313" key="3">
    <source>
        <dbReference type="Proteomes" id="UP000316921"/>
    </source>
</evidence>
<dbReference type="RefSeq" id="WP_145067922.1">
    <property type="nucleotide sequence ID" value="NZ_CP036287.1"/>
</dbReference>
<proteinExistence type="predicted"/>
<name>A0A518BNY8_9BACT</name>
<dbReference type="PROSITE" id="PS51257">
    <property type="entry name" value="PROKAR_LIPOPROTEIN"/>
    <property type="match status" value="1"/>
</dbReference>
<reference evidence="2 3" key="1">
    <citation type="submission" date="2019-02" db="EMBL/GenBank/DDBJ databases">
        <title>Deep-cultivation of Planctomycetes and their phenomic and genomic characterization uncovers novel biology.</title>
        <authorList>
            <person name="Wiegand S."/>
            <person name="Jogler M."/>
            <person name="Boedeker C."/>
            <person name="Pinto D."/>
            <person name="Vollmers J."/>
            <person name="Rivas-Marin E."/>
            <person name="Kohn T."/>
            <person name="Peeters S.H."/>
            <person name="Heuer A."/>
            <person name="Rast P."/>
            <person name="Oberbeckmann S."/>
            <person name="Bunk B."/>
            <person name="Jeske O."/>
            <person name="Meyerdierks A."/>
            <person name="Storesund J.E."/>
            <person name="Kallscheuer N."/>
            <person name="Luecker S."/>
            <person name="Lage O.M."/>
            <person name="Pohl T."/>
            <person name="Merkel B.J."/>
            <person name="Hornburger P."/>
            <person name="Mueller R.-W."/>
            <person name="Bruemmer F."/>
            <person name="Labrenz M."/>
            <person name="Spormann A.M."/>
            <person name="Op den Camp H."/>
            <person name="Overmann J."/>
            <person name="Amann R."/>
            <person name="Jetten M.S.M."/>
            <person name="Mascher T."/>
            <person name="Medema M.H."/>
            <person name="Devos D.P."/>
            <person name="Kaster A.-K."/>
            <person name="Ovreas L."/>
            <person name="Rohde M."/>
            <person name="Galperin M.Y."/>
            <person name="Jogler C."/>
        </authorList>
    </citation>
    <scope>NUCLEOTIDE SEQUENCE [LARGE SCALE GENOMIC DNA]</scope>
    <source>
        <strain evidence="2 3">Pla133</strain>
    </source>
</reference>
<keyword evidence="1" id="KW-0732">Signal</keyword>
<dbReference type="AlphaFoldDB" id="A0A518BNY8"/>
<evidence type="ECO:0000313" key="2">
    <source>
        <dbReference type="EMBL" id="QDU68694.1"/>
    </source>
</evidence>
<dbReference type="InterPro" id="IPR029058">
    <property type="entry name" value="AB_hydrolase_fold"/>
</dbReference>
<dbReference type="Gene3D" id="3.40.50.1820">
    <property type="entry name" value="alpha/beta hydrolase"/>
    <property type="match status" value="1"/>
</dbReference>
<dbReference type="EMBL" id="CP036287">
    <property type="protein sequence ID" value="QDU68694.1"/>
    <property type="molecule type" value="Genomic_DNA"/>
</dbReference>